<proteinExistence type="predicted"/>
<evidence type="ECO:0000313" key="1">
    <source>
        <dbReference type="EMBL" id="POM64585.1"/>
    </source>
</evidence>
<organism evidence="1 2">
    <name type="scientific">Phytophthora palmivora</name>
    <dbReference type="NCBI Taxonomy" id="4796"/>
    <lineage>
        <taxon>Eukaryota</taxon>
        <taxon>Sar</taxon>
        <taxon>Stramenopiles</taxon>
        <taxon>Oomycota</taxon>
        <taxon>Peronosporomycetes</taxon>
        <taxon>Peronosporales</taxon>
        <taxon>Peronosporaceae</taxon>
        <taxon>Phytophthora</taxon>
    </lineage>
</organism>
<dbReference type="EMBL" id="NCKW01011075">
    <property type="protein sequence ID" value="POM64585.1"/>
    <property type="molecule type" value="Genomic_DNA"/>
</dbReference>
<name>A0A2P4XGA7_9STRA</name>
<accession>A0A2P4XGA7</accession>
<evidence type="ECO:0000313" key="2">
    <source>
        <dbReference type="Proteomes" id="UP000237271"/>
    </source>
</evidence>
<dbReference type="Proteomes" id="UP000237271">
    <property type="component" value="Unassembled WGS sequence"/>
</dbReference>
<protein>
    <recommendedName>
        <fullName evidence="3">Transposase</fullName>
    </recommendedName>
</protein>
<dbReference type="OrthoDB" id="89078at2759"/>
<dbReference type="AlphaFoldDB" id="A0A2P4XGA7"/>
<sequence>MPNEPKHTLAAPNITVSLHYCPTGGTPVINKRGGACAANTKNTPSMEDAILGYLEDNCQYTLSQMREMLHLDFGVPISTSLISKKLCDKLPYLALSHVKMLSAPYDQKTELRMQLLRKAAEHTMHIIDVRLVNKMARYCAFSVAVASRSEPMEYRT</sequence>
<evidence type="ECO:0008006" key="3">
    <source>
        <dbReference type="Google" id="ProtNLM"/>
    </source>
</evidence>
<comment type="caution">
    <text evidence="1">The sequence shown here is derived from an EMBL/GenBank/DDBJ whole genome shotgun (WGS) entry which is preliminary data.</text>
</comment>
<keyword evidence="2" id="KW-1185">Reference proteome</keyword>
<reference evidence="1 2" key="1">
    <citation type="journal article" date="2017" name="Genome Biol. Evol.">
        <title>Phytophthora megakarya and P. palmivora, closely related causal agents of cacao black pod rot, underwent increases in genome sizes and gene numbers by different mechanisms.</title>
        <authorList>
            <person name="Ali S.S."/>
            <person name="Shao J."/>
            <person name="Lary D.J."/>
            <person name="Kronmiller B."/>
            <person name="Shen D."/>
            <person name="Strem M.D."/>
            <person name="Amoako-Attah I."/>
            <person name="Akrofi A.Y."/>
            <person name="Begoude B.A."/>
            <person name="Ten Hoopen G.M."/>
            <person name="Coulibaly K."/>
            <person name="Kebe B.I."/>
            <person name="Melnick R.L."/>
            <person name="Guiltinan M.J."/>
            <person name="Tyler B.M."/>
            <person name="Meinhardt L.W."/>
            <person name="Bailey B.A."/>
        </authorList>
    </citation>
    <scope>NUCLEOTIDE SEQUENCE [LARGE SCALE GENOMIC DNA]</scope>
    <source>
        <strain evidence="2">sbr112.9</strain>
    </source>
</reference>
<gene>
    <name evidence="1" type="ORF">PHPALM_19866</name>
</gene>